<dbReference type="AlphaFoldDB" id="A0A0F8ZYM6"/>
<comment type="caution">
    <text evidence="1">The sequence shown here is derived from an EMBL/GenBank/DDBJ whole genome shotgun (WGS) entry which is preliminary data.</text>
</comment>
<sequence length="64" mass="7024">MDREDGGATIKGIEVTVEVKYEMGVEDIKYNNLQLGKYSHGDGTCNVAICYECYIDGLFGVGKI</sequence>
<reference evidence="1" key="1">
    <citation type="journal article" date="2015" name="Nature">
        <title>Complex archaea that bridge the gap between prokaryotes and eukaryotes.</title>
        <authorList>
            <person name="Spang A."/>
            <person name="Saw J.H."/>
            <person name="Jorgensen S.L."/>
            <person name="Zaremba-Niedzwiedzka K."/>
            <person name="Martijn J."/>
            <person name="Lind A.E."/>
            <person name="van Eijk R."/>
            <person name="Schleper C."/>
            <person name="Guy L."/>
            <person name="Ettema T.J."/>
        </authorList>
    </citation>
    <scope>NUCLEOTIDE SEQUENCE</scope>
</reference>
<proteinExistence type="predicted"/>
<dbReference type="EMBL" id="LAZR01057708">
    <property type="protein sequence ID" value="KKK71494.1"/>
    <property type="molecule type" value="Genomic_DNA"/>
</dbReference>
<organism evidence="1">
    <name type="scientific">marine sediment metagenome</name>
    <dbReference type="NCBI Taxonomy" id="412755"/>
    <lineage>
        <taxon>unclassified sequences</taxon>
        <taxon>metagenomes</taxon>
        <taxon>ecological metagenomes</taxon>
    </lineage>
</organism>
<gene>
    <name evidence="1" type="ORF">LCGC14_2913350</name>
</gene>
<protein>
    <submittedName>
        <fullName evidence="1">Uncharacterized protein</fullName>
    </submittedName>
</protein>
<evidence type="ECO:0000313" key="1">
    <source>
        <dbReference type="EMBL" id="KKK71494.1"/>
    </source>
</evidence>
<name>A0A0F8ZYM6_9ZZZZ</name>
<accession>A0A0F8ZYM6</accession>